<sequence>MFVENLLGYAWNPRSGVVEYAGKVTKSVGCWRTRSSVAPRRWLDRTMRVSTWLQRSGASGRTLR</sequence>
<proteinExistence type="predicted"/>
<organism evidence="1 2">
    <name type="scientific">Paraburkholderia tagetis</name>
    <dbReference type="NCBI Taxonomy" id="2913261"/>
    <lineage>
        <taxon>Bacteria</taxon>
        <taxon>Pseudomonadati</taxon>
        <taxon>Pseudomonadota</taxon>
        <taxon>Betaproteobacteria</taxon>
        <taxon>Burkholderiales</taxon>
        <taxon>Burkholderiaceae</taxon>
        <taxon>Paraburkholderia</taxon>
    </lineage>
</organism>
<name>A0A9X2A1P7_9BURK</name>
<dbReference type="RefSeq" id="WP_238467957.1">
    <property type="nucleotide sequence ID" value="NZ_JAKLJA010000049.1"/>
</dbReference>
<evidence type="ECO:0000313" key="1">
    <source>
        <dbReference type="EMBL" id="MCG5078066.1"/>
    </source>
</evidence>
<dbReference type="AlphaFoldDB" id="A0A9X2A1P7"/>
<keyword evidence="2" id="KW-1185">Reference proteome</keyword>
<dbReference type="Proteomes" id="UP001139308">
    <property type="component" value="Unassembled WGS sequence"/>
</dbReference>
<dbReference type="EMBL" id="JAKLJA010000049">
    <property type="protein sequence ID" value="MCG5078066.1"/>
    <property type="molecule type" value="Genomic_DNA"/>
</dbReference>
<accession>A0A9X2A1P7</accession>
<reference evidence="1" key="1">
    <citation type="submission" date="2022-01" db="EMBL/GenBank/DDBJ databases">
        <title>Genome sequence and assembly of Parabukholderia sp. RG36.</title>
        <authorList>
            <person name="Chhetri G."/>
        </authorList>
    </citation>
    <scope>NUCLEOTIDE SEQUENCE</scope>
    <source>
        <strain evidence="1">RG36</strain>
    </source>
</reference>
<evidence type="ECO:0000313" key="2">
    <source>
        <dbReference type="Proteomes" id="UP001139308"/>
    </source>
</evidence>
<gene>
    <name evidence="1" type="ORF">L5014_32825</name>
</gene>
<comment type="caution">
    <text evidence="1">The sequence shown here is derived from an EMBL/GenBank/DDBJ whole genome shotgun (WGS) entry which is preliminary data.</text>
</comment>
<protein>
    <submittedName>
        <fullName evidence="1">Uncharacterized protein</fullName>
    </submittedName>
</protein>